<evidence type="ECO:0000313" key="9">
    <source>
        <dbReference type="Proteomes" id="UP000501726"/>
    </source>
</evidence>
<feature type="chain" id="PRO_5026241154" description="Putrescine-binding periplasmic protein" evidence="7">
    <location>
        <begin position="33"/>
        <end position="374"/>
    </location>
</feature>
<dbReference type="AlphaFoldDB" id="A0A6F8PU75"/>
<accession>A0A6F8PU75</accession>
<keyword evidence="4 5" id="KW-0574">Periplasm</keyword>
<comment type="function">
    <text evidence="5">Required for the activity of the bacterial periplasmic transport system of putrescine.</text>
</comment>
<dbReference type="PRINTS" id="PR00909">
    <property type="entry name" value="SPERMDNBNDNG"/>
</dbReference>
<evidence type="ECO:0000256" key="6">
    <source>
        <dbReference type="PIRSR" id="PIRSR019574-1"/>
    </source>
</evidence>
<dbReference type="GO" id="GO:0042597">
    <property type="term" value="C:periplasmic space"/>
    <property type="evidence" value="ECO:0007669"/>
    <property type="project" value="UniProtKB-SubCell"/>
</dbReference>
<proteinExistence type="inferred from homology"/>
<feature type="binding site" evidence="6">
    <location>
        <begin position="187"/>
        <end position="190"/>
    </location>
    <ligand>
        <name>spermidine</name>
        <dbReference type="ChEBI" id="CHEBI:57834"/>
    </ligand>
</feature>
<evidence type="ECO:0000256" key="7">
    <source>
        <dbReference type="SAM" id="SignalP"/>
    </source>
</evidence>
<name>A0A6F8PU75_9GAMM</name>
<evidence type="ECO:0000256" key="3">
    <source>
        <dbReference type="ARBA" id="ARBA00022729"/>
    </source>
</evidence>
<dbReference type="PANTHER" id="PTHR30222">
    <property type="entry name" value="SPERMIDINE/PUTRESCINE-BINDING PERIPLASMIC PROTEIN"/>
    <property type="match status" value="1"/>
</dbReference>
<evidence type="ECO:0000256" key="2">
    <source>
        <dbReference type="ARBA" id="ARBA00022448"/>
    </source>
</evidence>
<evidence type="ECO:0000313" key="8">
    <source>
        <dbReference type="EMBL" id="BBP45693.1"/>
    </source>
</evidence>
<dbReference type="InterPro" id="IPR006059">
    <property type="entry name" value="SBP"/>
</dbReference>
<dbReference type="GO" id="GO:0015846">
    <property type="term" value="P:polyamine transport"/>
    <property type="evidence" value="ECO:0007669"/>
    <property type="project" value="InterPro"/>
</dbReference>
<reference evidence="9" key="1">
    <citation type="submission" date="2019-11" db="EMBL/GenBank/DDBJ databases">
        <title>Isolation and characterization of two novel species in the genus Thiomicrorhabdus.</title>
        <authorList>
            <person name="Mochizuki J."/>
            <person name="Kojima H."/>
            <person name="Fukui M."/>
        </authorList>
    </citation>
    <scope>NUCLEOTIDE SEQUENCE [LARGE SCALE GENOMIC DNA]</scope>
    <source>
        <strain evidence="9">aks77</strain>
    </source>
</reference>
<dbReference type="PIRSF" id="PIRSF019574">
    <property type="entry name" value="Periplasmic_polyamine_BP"/>
    <property type="match status" value="1"/>
</dbReference>
<protein>
    <recommendedName>
        <fullName evidence="5">Putrescine-binding periplasmic protein</fullName>
    </recommendedName>
</protein>
<dbReference type="Gene3D" id="3.40.190.10">
    <property type="entry name" value="Periplasmic binding protein-like II"/>
    <property type="match status" value="2"/>
</dbReference>
<evidence type="ECO:0000256" key="4">
    <source>
        <dbReference type="ARBA" id="ARBA00022764"/>
    </source>
</evidence>
<sequence length="374" mass="41247">MSQKSTSVTLSNTLKASILAAMTMSFSATVNAQESVHIYNWSDYITDEAIADFEKQTGIKVVYDVYDSNEVLEAKLLAGKSGYDLAFPTARPFVDRHIKAGIYQKLDKSALSNYSHLDGDILKSLSDIDPNNAYAVPYMWGTTGIGINLTKVKQILGNEMPLDTWALIFDPKISAKLKQCGISLMDDVTEVFAAAHAYKGEDSNNYNKDSLQAASDTVRAVRDNIRYFHSSQYINDLANGDLCVAHGYSGDILQARDRADEAKNGQEIVYFAPKEGAVVWTDVMVIPADAPNPKAAHTFINYILDPKVIAPITNYVAYANANKEATALIDEAVRNDQGIYPPAETRANFMVIKTPSDKQARSMNRTWTRVKTGQ</sequence>
<gene>
    <name evidence="8" type="ORF">THMIRHAS_10660</name>
</gene>
<dbReference type="GO" id="GO:0019808">
    <property type="term" value="F:polyamine binding"/>
    <property type="evidence" value="ECO:0007669"/>
    <property type="project" value="InterPro"/>
</dbReference>
<evidence type="ECO:0000256" key="1">
    <source>
        <dbReference type="ARBA" id="ARBA00004418"/>
    </source>
</evidence>
<dbReference type="PANTHER" id="PTHR30222:SF12">
    <property type="entry name" value="NORSPERMIDINE SENSOR"/>
    <property type="match status" value="1"/>
</dbReference>
<comment type="similarity">
    <text evidence="5">Belongs to the bacterial solute-binding protein PotD/PotF family.</text>
</comment>
<evidence type="ECO:0000256" key="5">
    <source>
        <dbReference type="PIRNR" id="PIRNR019574"/>
    </source>
</evidence>
<dbReference type="EMBL" id="AP021889">
    <property type="protein sequence ID" value="BBP45693.1"/>
    <property type="molecule type" value="Genomic_DNA"/>
</dbReference>
<dbReference type="Pfam" id="PF13416">
    <property type="entry name" value="SBP_bac_8"/>
    <property type="match status" value="1"/>
</dbReference>
<dbReference type="InterPro" id="IPR001188">
    <property type="entry name" value="Sperm_putr-bd"/>
</dbReference>
<dbReference type="SUPFAM" id="SSF53850">
    <property type="entry name" value="Periplasmic binding protein-like II"/>
    <property type="match status" value="1"/>
</dbReference>
<keyword evidence="2 5" id="KW-0813">Transport</keyword>
<feature type="signal peptide" evidence="7">
    <location>
        <begin position="1"/>
        <end position="32"/>
    </location>
</feature>
<dbReference type="CDD" id="cd13659">
    <property type="entry name" value="PBP2_PotF"/>
    <property type="match status" value="1"/>
</dbReference>
<comment type="subcellular location">
    <subcellularLocation>
        <location evidence="1 5">Periplasm</location>
    </subcellularLocation>
</comment>
<dbReference type="RefSeq" id="WP_173271615.1">
    <property type="nucleotide sequence ID" value="NZ_AP021889.1"/>
</dbReference>
<dbReference type="Proteomes" id="UP000501726">
    <property type="component" value="Chromosome"/>
</dbReference>
<organism evidence="8 9">
    <name type="scientific">Thiosulfatimonas sediminis</name>
    <dbReference type="NCBI Taxonomy" id="2675054"/>
    <lineage>
        <taxon>Bacteria</taxon>
        <taxon>Pseudomonadati</taxon>
        <taxon>Pseudomonadota</taxon>
        <taxon>Gammaproteobacteria</taxon>
        <taxon>Thiotrichales</taxon>
        <taxon>Piscirickettsiaceae</taxon>
        <taxon>Thiosulfatimonas</taxon>
    </lineage>
</organism>
<keyword evidence="9" id="KW-1185">Reference proteome</keyword>
<dbReference type="KEGG" id="tse:THMIRHAS_10660"/>
<keyword evidence="3 7" id="KW-0732">Signal</keyword>